<feature type="compositionally biased region" description="Low complexity" evidence="1">
    <location>
        <begin position="1"/>
        <end position="18"/>
    </location>
</feature>
<keyword evidence="3" id="KW-1185">Reference proteome</keyword>
<dbReference type="EMBL" id="ML213590">
    <property type="protein sequence ID" value="TFK44828.1"/>
    <property type="molecule type" value="Genomic_DNA"/>
</dbReference>
<dbReference type="OrthoDB" id="3238644at2759"/>
<reference evidence="2 3" key="1">
    <citation type="journal article" date="2019" name="Nat. Ecol. Evol.">
        <title>Megaphylogeny resolves global patterns of mushroom evolution.</title>
        <authorList>
            <person name="Varga T."/>
            <person name="Krizsan K."/>
            <person name="Foldi C."/>
            <person name="Dima B."/>
            <person name="Sanchez-Garcia M."/>
            <person name="Sanchez-Ramirez S."/>
            <person name="Szollosi G.J."/>
            <person name="Szarkandi J.G."/>
            <person name="Papp V."/>
            <person name="Albert L."/>
            <person name="Andreopoulos W."/>
            <person name="Angelini C."/>
            <person name="Antonin V."/>
            <person name="Barry K.W."/>
            <person name="Bougher N.L."/>
            <person name="Buchanan P."/>
            <person name="Buyck B."/>
            <person name="Bense V."/>
            <person name="Catcheside P."/>
            <person name="Chovatia M."/>
            <person name="Cooper J."/>
            <person name="Damon W."/>
            <person name="Desjardin D."/>
            <person name="Finy P."/>
            <person name="Geml J."/>
            <person name="Haridas S."/>
            <person name="Hughes K."/>
            <person name="Justo A."/>
            <person name="Karasinski D."/>
            <person name="Kautmanova I."/>
            <person name="Kiss B."/>
            <person name="Kocsube S."/>
            <person name="Kotiranta H."/>
            <person name="LaButti K.M."/>
            <person name="Lechner B.E."/>
            <person name="Liimatainen K."/>
            <person name="Lipzen A."/>
            <person name="Lukacs Z."/>
            <person name="Mihaltcheva S."/>
            <person name="Morgado L.N."/>
            <person name="Niskanen T."/>
            <person name="Noordeloos M.E."/>
            <person name="Ohm R.A."/>
            <person name="Ortiz-Santana B."/>
            <person name="Ovrebo C."/>
            <person name="Racz N."/>
            <person name="Riley R."/>
            <person name="Savchenko A."/>
            <person name="Shiryaev A."/>
            <person name="Soop K."/>
            <person name="Spirin V."/>
            <person name="Szebenyi C."/>
            <person name="Tomsovsky M."/>
            <person name="Tulloss R.E."/>
            <person name="Uehling J."/>
            <person name="Grigoriev I.V."/>
            <person name="Vagvolgyi C."/>
            <person name="Papp T."/>
            <person name="Martin F.M."/>
            <person name="Miettinen O."/>
            <person name="Hibbett D.S."/>
            <person name="Nagy L.G."/>
        </authorList>
    </citation>
    <scope>NUCLEOTIDE SEQUENCE [LARGE SCALE GENOMIC DNA]</scope>
    <source>
        <strain evidence="2 3">CBS 166.37</strain>
    </source>
</reference>
<feature type="region of interest" description="Disordered" evidence="1">
    <location>
        <begin position="562"/>
        <end position="608"/>
    </location>
</feature>
<feature type="compositionally biased region" description="Polar residues" evidence="1">
    <location>
        <begin position="399"/>
        <end position="414"/>
    </location>
</feature>
<dbReference type="Proteomes" id="UP000308652">
    <property type="component" value="Unassembled WGS sequence"/>
</dbReference>
<proteinExistence type="predicted"/>
<feature type="region of interest" description="Disordered" evidence="1">
    <location>
        <begin position="369"/>
        <end position="423"/>
    </location>
</feature>
<feature type="compositionally biased region" description="Pro residues" evidence="1">
    <location>
        <begin position="43"/>
        <end position="54"/>
    </location>
</feature>
<gene>
    <name evidence="2" type="ORF">BDQ12DRAFT_37679</name>
</gene>
<accession>A0A5C3MLM8</accession>
<feature type="region of interest" description="Disordered" evidence="1">
    <location>
        <begin position="141"/>
        <end position="187"/>
    </location>
</feature>
<feature type="compositionally biased region" description="Low complexity" evidence="1">
    <location>
        <begin position="156"/>
        <end position="165"/>
    </location>
</feature>
<feature type="compositionally biased region" description="Low complexity" evidence="1">
    <location>
        <begin position="112"/>
        <end position="126"/>
    </location>
</feature>
<feature type="compositionally biased region" description="Basic and acidic residues" evidence="1">
    <location>
        <begin position="26"/>
        <end position="36"/>
    </location>
</feature>
<evidence type="ECO:0000256" key="1">
    <source>
        <dbReference type="SAM" id="MobiDB-lite"/>
    </source>
</evidence>
<feature type="compositionally biased region" description="Low complexity" evidence="1">
    <location>
        <begin position="87"/>
        <end position="98"/>
    </location>
</feature>
<dbReference type="PANTHER" id="PTHR48125">
    <property type="entry name" value="LP07818P1"/>
    <property type="match status" value="1"/>
</dbReference>
<dbReference type="PANTHER" id="PTHR48125:SF10">
    <property type="entry name" value="OS12G0136300 PROTEIN"/>
    <property type="match status" value="1"/>
</dbReference>
<dbReference type="AlphaFoldDB" id="A0A5C3MLM8"/>
<evidence type="ECO:0000313" key="3">
    <source>
        <dbReference type="Proteomes" id="UP000308652"/>
    </source>
</evidence>
<feature type="compositionally biased region" description="Basic and acidic residues" evidence="1">
    <location>
        <begin position="67"/>
        <end position="78"/>
    </location>
</feature>
<name>A0A5C3MLM8_9AGAR</name>
<evidence type="ECO:0000313" key="2">
    <source>
        <dbReference type="EMBL" id="TFK44828.1"/>
    </source>
</evidence>
<organism evidence="2 3">
    <name type="scientific">Crucibulum laeve</name>
    <dbReference type="NCBI Taxonomy" id="68775"/>
    <lineage>
        <taxon>Eukaryota</taxon>
        <taxon>Fungi</taxon>
        <taxon>Dikarya</taxon>
        <taxon>Basidiomycota</taxon>
        <taxon>Agaricomycotina</taxon>
        <taxon>Agaricomycetes</taxon>
        <taxon>Agaricomycetidae</taxon>
        <taxon>Agaricales</taxon>
        <taxon>Agaricineae</taxon>
        <taxon>Nidulariaceae</taxon>
        <taxon>Crucibulum</taxon>
    </lineage>
</organism>
<feature type="compositionally biased region" description="Low complexity" evidence="1">
    <location>
        <begin position="377"/>
        <end position="393"/>
    </location>
</feature>
<protein>
    <submittedName>
        <fullName evidence="2">Uncharacterized protein</fullName>
    </submittedName>
</protein>
<feature type="region of interest" description="Disordered" evidence="1">
    <location>
        <begin position="1"/>
        <end position="126"/>
    </location>
</feature>
<sequence length="608" mass="66581">MRSSSSTAHTSSSATSSTYTRHKKRWSPEQLRKKLEILGPLKAPLPPTLPPSPPASRSNSPAPGFKRKSDSSSDSDHVKRPRTSSFSQHQPTRSQPSHQSHHSHHQQPPQPQQHLLLPQPAHLPSPHLRASAITSLYPTRTEPAEDGEVREEPVQPATSSSSRRPAPAPAVVGPSEVPIRRPKKGRPPLSYFDSLHDRYHNAGRQLKYSGDARFWSTYPPSHREYRPLLNPPSPGSAYHKHGGLIARLELVDALVCFAYSIWNREYGRRSCNRETWRTIEAFLGWCKQKWQAEDSINDAEKAFLGLIFMIEAYIHGRKMLYTVRSHLDKEAGAVCNNIKEKVANAAETAQRAEENGHLGISSGLLGTKLQSTPQMLPSPASIATANSANSTPTNRDEGTPNTLNGRPGAASTQVRAPPPGPPPVPYSLIPKPIANGPQPIAPHVMDAMAACTEPIGPMFAYDIKETTAAIHSAGYSMTNSQSTLSLSVLARHFPTTFARIIHTTLSPIEEHEPDFEDEEGELYWPGQLITGEGLGWVCLMGKAMIKEFGKAYGYLGLEGVVPKPKPEEQAEDGSAPPQQQPPVQGHPLPQRPGTTPQGHHGLPVSMQR</sequence>